<dbReference type="SUPFAM" id="SSF49562">
    <property type="entry name" value="C2 domain (Calcium/lipid-binding domain, CaLB)"/>
    <property type="match status" value="1"/>
</dbReference>
<feature type="coiled-coil region" evidence="1">
    <location>
        <begin position="680"/>
        <end position="707"/>
    </location>
</feature>
<evidence type="ECO:0000313" key="5">
    <source>
        <dbReference type="Proteomes" id="UP001164746"/>
    </source>
</evidence>
<dbReference type="CDD" id="cd08688">
    <property type="entry name" value="C2_KIAA0528-like"/>
    <property type="match status" value="1"/>
</dbReference>
<dbReference type="Gene3D" id="2.60.40.150">
    <property type="entry name" value="C2 domain"/>
    <property type="match status" value="1"/>
</dbReference>
<dbReference type="EMBL" id="CP111015">
    <property type="protein sequence ID" value="WAR02424.1"/>
    <property type="molecule type" value="Genomic_DNA"/>
</dbReference>
<sequence length="1069" mass="117487">MPGTLKVKVVSARGLPVMDRSTDLTDAFVEIKLGPEGQKTDVCKKSLNPQWNSEWFKFEVEDEVLQDEPLELRVLDHDTYSAHDAIGKVYIDLNPLLVKESPSIISGWFPLYDTMHGIRGDLNVIVKIDLFSDFNKFRQSSCGIQFFCTPEVPAGYRLQYVHGFVEELVVNDDPEYQWIDKIRTPRSSNEARQRLFSKMSGQLARKIGLKVLEMGGGAVIGYQQCFDLEGESGIVIRGIGTAVTLVRLRDAQASPLGMSPLKDYQRSMVPALHISTPIVMTTNINPMHARRSLHLTHPHSLTPPPHSDHNQHSDHATPTCHHSHYHHPRSRSRSTSGSDSGPCSPIRLSSSLGHAPSPLTAPPYHSHSQQGCALSHFAFDFPYSSPLQEENHVPSPPPSKKERSTTSPMKVAGPTNRRSSDSDTSTTSKGNSVGESSGSGNGSVSKNCPRMCSQQVNIELMEFPLFTMTTFPPGFITHLGGVVAARSVKLLDKIHNPEEPETRDAWWNEIRTELRSHTRAMGCHAVIGYSEQTSICDEIILLSATGTAAKNQSARQAPSLPTGAGDKNTFLIDRDQNKKLFVDVNLANQVSQKLGHGGSTDDVSPRVNCGLCHIPYKPASSPFPINLTQCSSCNMNGLFKLQMQFVVGEKMLVAVATATGAFLAPLPSPPVPRLLGQIPSEEENVALQELQLKIREQLQQYKDLYQLNTIDFANQTCQSSVHTDDSDDDTSDLDFSTGNKDTFVLEVDDTRDSSVKAMLSDIPQPAGMQVCNTSTMPGIPASCLVANMQMFTQVFRRQLDSSQQGLPKDFSEIFDSVYRRLYFKLRRMIPCLLCGLSFSVGAPEEDEIEIAVTGMCVAIEDNNSHNSSLTETPMTGASSKSLLKPASSSVVGASGENIDDMMFTMEEVMEGSAASANKGFKLRKENVKMKTSQVFSHQVINSIEITPMTYVPGSRIERYIGSYNFFFIRETSSLKEVGGVCGFMQKFITEVLAIVRAHVSSLGGNALVAYNMTQCVLLNNEHKNQSQCLINVCGDAVSATKDGEVIALVPEVPQPHYRKHSDSPSSYVT</sequence>
<dbReference type="InterPro" id="IPR000008">
    <property type="entry name" value="C2_dom"/>
</dbReference>
<dbReference type="Pfam" id="PF00168">
    <property type="entry name" value="C2"/>
    <property type="match status" value="1"/>
</dbReference>
<evidence type="ECO:0000256" key="1">
    <source>
        <dbReference type="SAM" id="Coils"/>
    </source>
</evidence>
<reference evidence="4" key="1">
    <citation type="submission" date="2022-11" db="EMBL/GenBank/DDBJ databases">
        <title>Centuries of genome instability and evolution in soft-shell clam transmissible cancer (bioRxiv).</title>
        <authorList>
            <person name="Hart S.F.M."/>
            <person name="Yonemitsu M.A."/>
            <person name="Giersch R.M."/>
            <person name="Beal B.F."/>
            <person name="Arriagada G."/>
            <person name="Davis B.W."/>
            <person name="Ostrander E.A."/>
            <person name="Goff S.P."/>
            <person name="Metzger M.J."/>
        </authorList>
    </citation>
    <scope>NUCLEOTIDE SEQUENCE</scope>
    <source>
        <strain evidence="4">MELC-2E11</strain>
        <tissue evidence="4">Siphon/mantle</tissue>
    </source>
</reference>
<dbReference type="PANTHER" id="PTHR37412">
    <property type="entry name" value="C2 DOMAIN-CONTAINING PROTEIN 5"/>
    <property type="match status" value="1"/>
</dbReference>
<feature type="compositionally biased region" description="Low complexity" evidence="2">
    <location>
        <begin position="333"/>
        <end position="344"/>
    </location>
</feature>
<dbReference type="InterPro" id="IPR056431">
    <property type="entry name" value="C2CD5_YbjQ-rel_dom"/>
</dbReference>
<proteinExistence type="predicted"/>
<dbReference type="SUPFAM" id="SSF54334">
    <property type="entry name" value="Superantigen toxins, C-terminal domain"/>
    <property type="match status" value="1"/>
</dbReference>
<dbReference type="Pfam" id="PF23028">
    <property type="entry name" value="YbjQ_3"/>
    <property type="match status" value="1"/>
</dbReference>
<dbReference type="Proteomes" id="UP001164746">
    <property type="component" value="Chromosome 4"/>
</dbReference>
<keyword evidence="1" id="KW-0175">Coiled coil</keyword>
<feature type="region of interest" description="Disordered" evidence="2">
    <location>
        <begin position="385"/>
        <end position="447"/>
    </location>
</feature>
<dbReference type="InterPro" id="IPR056430">
    <property type="entry name" value="C2CD5_YbjQ-like_dom"/>
</dbReference>
<feature type="compositionally biased region" description="Basic and acidic residues" evidence="2">
    <location>
        <begin position="306"/>
        <end position="315"/>
    </location>
</feature>
<dbReference type="InterPro" id="IPR016091">
    <property type="entry name" value="SuperAg_toxin_C"/>
</dbReference>
<dbReference type="InterPro" id="IPR057815">
    <property type="entry name" value="C2CD5_C"/>
</dbReference>
<feature type="compositionally biased region" description="Basic residues" evidence="2">
    <location>
        <begin position="321"/>
        <end position="332"/>
    </location>
</feature>
<feature type="domain" description="C2" evidence="3">
    <location>
        <begin position="1"/>
        <end position="109"/>
    </location>
</feature>
<dbReference type="PANTHER" id="PTHR37412:SF2">
    <property type="entry name" value="C2 DOMAIN-CONTAINING PROTEIN 5"/>
    <property type="match status" value="1"/>
</dbReference>
<protein>
    <submittedName>
        <fullName evidence="4">C2CD5-like protein</fullName>
    </submittedName>
</protein>
<dbReference type="InterPro" id="IPR038983">
    <property type="entry name" value="C2CD5"/>
</dbReference>
<feature type="region of interest" description="Disordered" evidence="2">
    <location>
        <begin position="295"/>
        <end position="368"/>
    </location>
</feature>
<organism evidence="4 5">
    <name type="scientific">Mya arenaria</name>
    <name type="common">Soft-shell clam</name>
    <dbReference type="NCBI Taxonomy" id="6604"/>
    <lineage>
        <taxon>Eukaryota</taxon>
        <taxon>Metazoa</taxon>
        <taxon>Spiralia</taxon>
        <taxon>Lophotrochozoa</taxon>
        <taxon>Mollusca</taxon>
        <taxon>Bivalvia</taxon>
        <taxon>Autobranchia</taxon>
        <taxon>Heteroconchia</taxon>
        <taxon>Euheterodonta</taxon>
        <taxon>Imparidentia</taxon>
        <taxon>Neoheterodontei</taxon>
        <taxon>Myida</taxon>
        <taxon>Myoidea</taxon>
        <taxon>Myidae</taxon>
        <taxon>Mya</taxon>
    </lineage>
</organism>
<gene>
    <name evidence="4" type="ORF">MAR_008982</name>
</gene>
<dbReference type="InterPro" id="IPR035892">
    <property type="entry name" value="C2_domain_sf"/>
</dbReference>
<dbReference type="InterPro" id="IPR037785">
    <property type="entry name" value="C2_C2CD5"/>
</dbReference>
<dbReference type="Pfam" id="PF23025">
    <property type="entry name" value="YbjQ_2"/>
    <property type="match status" value="2"/>
</dbReference>
<accession>A0ABY7DZH3</accession>
<evidence type="ECO:0000256" key="2">
    <source>
        <dbReference type="SAM" id="MobiDB-lite"/>
    </source>
</evidence>
<evidence type="ECO:0000313" key="4">
    <source>
        <dbReference type="EMBL" id="WAR02424.1"/>
    </source>
</evidence>
<dbReference type="Gene3D" id="3.10.20.120">
    <property type="match status" value="1"/>
</dbReference>
<feature type="compositionally biased region" description="Low complexity" evidence="2">
    <location>
        <begin position="422"/>
        <end position="447"/>
    </location>
</feature>
<dbReference type="PROSITE" id="PS50004">
    <property type="entry name" value="C2"/>
    <property type="match status" value="1"/>
</dbReference>
<dbReference type="SMART" id="SM00239">
    <property type="entry name" value="C2"/>
    <property type="match status" value="1"/>
</dbReference>
<keyword evidence="5" id="KW-1185">Reference proteome</keyword>
<name>A0ABY7DZH3_MYAAR</name>
<evidence type="ECO:0000259" key="3">
    <source>
        <dbReference type="PROSITE" id="PS50004"/>
    </source>
</evidence>
<dbReference type="Pfam" id="PF23128">
    <property type="entry name" value="YbjQ_4"/>
    <property type="match status" value="1"/>
</dbReference>